<gene>
    <name evidence="1" type="ORF">CBB_358</name>
</gene>
<dbReference type="EMBL" id="KU574722">
    <property type="protein sequence ID" value="AMM43921.1"/>
    <property type="molecule type" value="Genomic_DNA"/>
</dbReference>
<organism evidence="1 2">
    <name type="scientific">Pectobacterium phage vB_PcaM_CBB</name>
    <dbReference type="NCBI Taxonomy" id="2772511"/>
    <lineage>
        <taxon>Viruses</taxon>
        <taxon>Duplodnaviria</taxon>
        <taxon>Heunggongvirae</taxon>
        <taxon>Uroviricota</taxon>
        <taxon>Caudoviricetes</taxon>
        <taxon>Mimasvirus</taxon>
        <taxon>Mimasvirus CBB</taxon>
    </lineage>
</organism>
<protein>
    <submittedName>
        <fullName evidence="1">Uncharacterized protein</fullName>
    </submittedName>
</protein>
<keyword evidence="2" id="KW-1185">Reference proteome</keyword>
<sequence>MDEQYIFDEPNECIQRAIRGLERAGFNGTEKEALDYLQGKFTSYSRDELQQIYRQYGEVEDFEI</sequence>
<evidence type="ECO:0000313" key="2">
    <source>
        <dbReference type="Proteomes" id="UP000223891"/>
    </source>
</evidence>
<dbReference type="Proteomes" id="UP000223891">
    <property type="component" value="Segment"/>
</dbReference>
<evidence type="ECO:0000313" key="1">
    <source>
        <dbReference type="EMBL" id="AMM43921.1"/>
    </source>
</evidence>
<name>A0A1L2CV71_9CAUD</name>
<reference evidence="2" key="1">
    <citation type="submission" date="2016-01" db="EMBL/GenBank/DDBJ databases">
        <title>Isolation and Characterization of Enterobacteria phage CBB.</title>
        <authorList>
            <person name="Buttimer C.T.H."/>
            <person name="Hendrix H."/>
            <person name="Alexandre H."/>
            <person name="O'Mahony J."/>
            <person name="Lavigne R."/>
            <person name="Coffey A."/>
        </authorList>
    </citation>
    <scope>NUCLEOTIDE SEQUENCE [LARGE SCALE GENOMIC DNA]</scope>
</reference>
<proteinExistence type="predicted"/>
<accession>A0A1L2CV71</accession>